<gene>
    <name evidence="3" type="ORF">HMPREF1090_05085</name>
</gene>
<keyword evidence="1" id="KW-1188">Viral release from host cell</keyword>
<dbReference type="InterPro" id="IPR027417">
    <property type="entry name" value="P-loop_NTPase"/>
</dbReference>
<dbReference type="PATRIC" id="fig|999408.3.peg.5472"/>
<evidence type="ECO:0000313" key="4">
    <source>
        <dbReference type="Proteomes" id="UP000013085"/>
    </source>
</evidence>
<dbReference type="EMBL" id="AGYR01000064">
    <property type="protein sequence ID" value="ENZ08092.1"/>
    <property type="molecule type" value="Genomic_DNA"/>
</dbReference>
<organism evidence="3 4">
    <name type="scientific">[Clostridium] clostridioforme 90A8</name>
    <dbReference type="NCBI Taxonomy" id="999408"/>
    <lineage>
        <taxon>Bacteria</taxon>
        <taxon>Bacillati</taxon>
        <taxon>Bacillota</taxon>
        <taxon>Clostridia</taxon>
        <taxon>Lachnospirales</taxon>
        <taxon>Lachnospiraceae</taxon>
        <taxon>Enterocloster</taxon>
    </lineage>
</organism>
<dbReference type="Gene3D" id="3.40.50.300">
    <property type="entry name" value="P-loop containing nucleotide triphosphate hydrolases"/>
    <property type="match status" value="1"/>
</dbReference>
<comment type="caution">
    <text evidence="3">The sequence shown here is derived from an EMBL/GenBank/DDBJ whole genome shotgun (WGS) entry which is preliminary data.</text>
</comment>
<name>A0A0E2H3R3_9FIRM</name>
<reference evidence="3 4" key="1">
    <citation type="submission" date="2013-01" db="EMBL/GenBank/DDBJ databases">
        <title>The Genome Sequence of Clostridium clostridioforme 90A8.</title>
        <authorList>
            <consortium name="The Broad Institute Genome Sequencing Platform"/>
            <person name="Earl A."/>
            <person name="Ward D."/>
            <person name="Feldgarden M."/>
            <person name="Gevers D."/>
            <person name="Courvalin P."/>
            <person name="Lambert T."/>
            <person name="Walker B."/>
            <person name="Young S.K."/>
            <person name="Zeng Q."/>
            <person name="Gargeya S."/>
            <person name="Fitzgerald M."/>
            <person name="Haas B."/>
            <person name="Abouelleil A."/>
            <person name="Alvarado L."/>
            <person name="Arachchi H.M."/>
            <person name="Berlin A.M."/>
            <person name="Chapman S.B."/>
            <person name="Dewar J."/>
            <person name="Goldberg J."/>
            <person name="Griggs A."/>
            <person name="Gujja S."/>
            <person name="Hansen M."/>
            <person name="Howarth C."/>
            <person name="Imamovic A."/>
            <person name="Larimer J."/>
            <person name="McCowan C."/>
            <person name="Murphy C."/>
            <person name="Neiman D."/>
            <person name="Pearson M."/>
            <person name="Priest M."/>
            <person name="Roberts A."/>
            <person name="Saif S."/>
            <person name="Shea T."/>
            <person name="Sisk P."/>
            <person name="Sykes S."/>
            <person name="Wortman J."/>
            <person name="Nusbaum C."/>
            <person name="Birren B."/>
        </authorList>
    </citation>
    <scope>NUCLEOTIDE SEQUENCE [LARGE SCALE GENOMIC DNA]</scope>
    <source>
        <strain evidence="3 4">90A8</strain>
    </source>
</reference>
<dbReference type="Gene3D" id="3.30.420.280">
    <property type="match status" value="1"/>
</dbReference>
<dbReference type="InterPro" id="IPR035421">
    <property type="entry name" value="Terminase_6C"/>
</dbReference>
<dbReference type="HOGENOM" id="CLU_042013_1_0_9"/>
<feature type="domain" description="Terminase large subunit gp17-like C-terminal" evidence="2">
    <location>
        <begin position="374"/>
        <end position="446"/>
    </location>
</feature>
<dbReference type="InterPro" id="IPR006437">
    <property type="entry name" value="Phage_terminase_lsu"/>
</dbReference>
<evidence type="ECO:0000313" key="3">
    <source>
        <dbReference type="EMBL" id="ENZ08092.1"/>
    </source>
</evidence>
<protein>
    <submittedName>
        <fullName evidence="3">PBSX family phage terminase, large subunit</fullName>
    </submittedName>
</protein>
<evidence type="ECO:0000256" key="1">
    <source>
        <dbReference type="ARBA" id="ARBA00022612"/>
    </source>
</evidence>
<dbReference type="Proteomes" id="UP000013085">
    <property type="component" value="Unassembled WGS sequence"/>
</dbReference>
<dbReference type="AlphaFoldDB" id="A0A0E2H3R3"/>
<sequence length="457" mass="52747">MKERIQRIKEKRSIITKLQVFKFKPFSTKQKQILTWWMSSSPVKDYDGIIADGAIRSGKTVAMSLAFVFWAMESFDGQNFIMAGKTISSFQRNVLTNLKTMLRSRGYRCIHHLSGETPNMLEVTRKGVTNYFYIFGGKDEGSQELVQGITAAGAFFDEVALMPESFVNQATGRCSVKGSKFWFNCNPAGPMHWFKIGWIDRAIGFIGQRRAGELQEKGQEVKRLLYLHFTMDDNLSLDEEIKERYRSMYTGVFFLRYIRGLWAVAEGLIYTMFTKSNIYNDETRPKGLEYLSVRTVTLDYGTTNPCVYLDIYDDGDIIWVDREYRWDSRVEKAQKTDSQYGDDMVEFMGSNPDLMADIIADPSAASFITELRGRGYVVKPAENDVEDGIRAVSSMLYRGKIRIHERCTGLITEMRSYVWDDKARERGEEKPVKQMDHGPDALRYYIFTKLPEWRIGI</sequence>
<dbReference type="Pfam" id="PF03237">
    <property type="entry name" value="Terminase_6N"/>
    <property type="match status" value="1"/>
</dbReference>
<proteinExistence type="predicted"/>
<dbReference type="NCBIfam" id="TIGR01547">
    <property type="entry name" value="phage_term_2"/>
    <property type="match status" value="1"/>
</dbReference>
<accession>A0A0E2H3R3</accession>
<evidence type="ECO:0000259" key="2">
    <source>
        <dbReference type="Pfam" id="PF17289"/>
    </source>
</evidence>
<dbReference type="Pfam" id="PF17289">
    <property type="entry name" value="Terminase_6C"/>
    <property type="match status" value="1"/>
</dbReference>